<gene>
    <name evidence="1" type="ORF">GCM10008939_10140</name>
</gene>
<dbReference type="EMBL" id="BMOE01000002">
    <property type="protein sequence ID" value="GGJ67778.1"/>
    <property type="molecule type" value="Genomic_DNA"/>
</dbReference>
<dbReference type="Proteomes" id="UP000635726">
    <property type="component" value="Unassembled WGS sequence"/>
</dbReference>
<dbReference type="RefSeq" id="WP_188961178.1">
    <property type="nucleotide sequence ID" value="NZ_BMOE01000002.1"/>
</dbReference>
<reference evidence="1" key="2">
    <citation type="submission" date="2020-09" db="EMBL/GenBank/DDBJ databases">
        <authorList>
            <person name="Sun Q."/>
            <person name="Ohkuma M."/>
        </authorList>
    </citation>
    <scope>NUCLEOTIDE SEQUENCE</scope>
    <source>
        <strain evidence="1">JCM 14371</strain>
    </source>
</reference>
<proteinExistence type="predicted"/>
<protein>
    <submittedName>
        <fullName evidence="1">Uncharacterized protein</fullName>
    </submittedName>
</protein>
<keyword evidence="2" id="KW-1185">Reference proteome</keyword>
<comment type="caution">
    <text evidence="1">The sequence shown here is derived from an EMBL/GenBank/DDBJ whole genome shotgun (WGS) entry which is preliminary data.</text>
</comment>
<evidence type="ECO:0000313" key="1">
    <source>
        <dbReference type="EMBL" id="GGJ67778.1"/>
    </source>
</evidence>
<dbReference type="AlphaFoldDB" id="A0A917P9L6"/>
<reference evidence="1" key="1">
    <citation type="journal article" date="2014" name="Int. J. Syst. Evol. Microbiol.">
        <title>Complete genome sequence of Corynebacterium casei LMG S-19264T (=DSM 44701T), isolated from a smear-ripened cheese.</title>
        <authorList>
            <consortium name="US DOE Joint Genome Institute (JGI-PGF)"/>
            <person name="Walter F."/>
            <person name="Albersmeier A."/>
            <person name="Kalinowski J."/>
            <person name="Ruckert C."/>
        </authorList>
    </citation>
    <scope>NUCLEOTIDE SEQUENCE</scope>
    <source>
        <strain evidence="1">JCM 14371</strain>
    </source>
</reference>
<sequence length="187" mass="20342">MDLIVQEHTTLMLDIEHPPRALADAAVRETLTSLTDLVRLGMIDEPSLTSMFTAAQTSTQEALQRQSGRPAMVPGTNRVDLGRFSGFINRVPESQGAEAQLVWNLLRPVSPTGLLGTTLDRLRLTDRPNFNLGRFLFDDVTVKSGAVLQVAGSTHLLKARKLVIEANARIVVQGASLIIQADSVQGF</sequence>
<name>A0A917P9L6_9DEIO</name>
<organism evidence="1 2">
    <name type="scientific">Deinococcus aquiradiocola</name>
    <dbReference type="NCBI Taxonomy" id="393059"/>
    <lineage>
        <taxon>Bacteria</taxon>
        <taxon>Thermotogati</taxon>
        <taxon>Deinococcota</taxon>
        <taxon>Deinococci</taxon>
        <taxon>Deinococcales</taxon>
        <taxon>Deinococcaceae</taxon>
        <taxon>Deinococcus</taxon>
    </lineage>
</organism>
<accession>A0A917P9L6</accession>
<evidence type="ECO:0000313" key="2">
    <source>
        <dbReference type="Proteomes" id="UP000635726"/>
    </source>
</evidence>